<feature type="region of interest" description="Disordered" evidence="1">
    <location>
        <begin position="2253"/>
        <end position="2280"/>
    </location>
</feature>
<feature type="region of interest" description="Disordered" evidence="1">
    <location>
        <begin position="1247"/>
        <end position="1299"/>
    </location>
</feature>
<name>A0A7C8R091_ORBOL</name>
<evidence type="ECO:0000256" key="1">
    <source>
        <dbReference type="SAM" id="MobiDB-lite"/>
    </source>
</evidence>
<feature type="compositionally biased region" description="Pro residues" evidence="1">
    <location>
        <begin position="1471"/>
        <end position="1500"/>
    </location>
</feature>
<dbReference type="SUPFAM" id="SSF56281">
    <property type="entry name" value="Metallo-hydrolase/oxidoreductase"/>
    <property type="match status" value="1"/>
</dbReference>
<feature type="compositionally biased region" description="Pro residues" evidence="1">
    <location>
        <begin position="1261"/>
        <end position="1273"/>
    </location>
</feature>
<dbReference type="InterPro" id="IPR036866">
    <property type="entry name" value="RibonucZ/Hydroxyglut_hydro"/>
</dbReference>
<feature type="region of interest" description="Disordered" evidence="1">
    <location>
        <begin position="1471"/>
        <end position="1521"/>
    </location>
</feature>
<dbReference type="Proteomes" id="UP000483672">
    <property type="component" value="Unassembled WGS sequence"/>
</dbReference>
<evidence type="ECO:0000313" key="2">
    <source>
        <dbReference type="EMBL" id="KAF3230837.1"/>
    </source>
</evidence>
<protein>
    <submittedName>
        <fullName evidence="2">Uncharacterized protein</fullName>
    </submittedName>
</protein>
<reference evidence="2 3" key="1">
    <citation type="submission" date="2019-06" db="EMBL/GenBank/DDBJ databases">
        <authorList>
            <person name="Palmer J.M."/>
        </authorList>
    </citation>
    <scope>NUCLEOTIDE SEQUENCE [LARGE SCALE GENOMIC DNA]</scope>
    <source>
        <strain evidence="2 3">TWF191</strain>
    </source>
</reference>
<accession>A0A7C8R091</accession>
<organism evidence="2 3">
    <name type="scientific">Orbilia oligospora</name>
    <name type="common">Nematode-trapping fungus</name>
    <name type="synonym">Arthrobotrys oligospora</name>
    <dbReference type="NCBI Taxonomy" id="2813651"/>
    <lineage>
        <taxon>Eukaryota</taxon>
        <taxon>Fungi</taxon>
        <taxon>Dikarya</taxon>
        <taxon>Ascomycota</taxon>
        <taxon>Pezizomycotina</taxon>
        <taxon>Orbiliomycetes</taxon>
        <taxon>Orbiliales</taxon>
        <taxon>Orbiliaceae</taxon>
        <taxon>Orbilia</taxon>
    </lineage>
</organism>
<gene>
    <name evidence="2" type="ORF">TWF191_008678</name>
</gene>
<comment type="caution">
    <text evidence="2">The sequence shown here is derived from an EMBL/GenBank/DDBJ whole genome shotgun (WGS) entry which is preliminary data.</text>
</comment>
<feature type="region of interest" description="Disordered" evidence="1">
    <location>
        <begin position="2309"/>
        <end position="2331"/>
    </location>
</feature>
<dbReference type="Gene3D" id="3.60.15.10">
    <property type="entry name" value="Ribonuclease Z/Hydroxyacylglutathione hydrolase-like"/>
    <property type="match status" value="1"/>
</dbReference>
<sequence length="2369" mass="258597">MVHNFTPATRLVTKAAFPVFVKDEATGESKFQPHPSQKIVIQSSAELLDYHVKGSKFESRADICLVHDLKGQPVVVSIGTTKHVHLFCYVDGGSSSWQAFDINPGDDFEAQVVNVGQNPSGSKILFATSGKSKATGNTQVYRAFLDSPDLKVGKDGTVNNETIRRLEWVEIGGELANRQVKALNCSYFDNTKYQIVAGVDATAIVEGSNYIYSGTGGQKAWAIVKSPQQTEKVRSCVPGNLNGLGEGHFILSEDATKEGFVSCVFRGKTSKQVFLTGLKNPRKLSININTRGLSDLLVASDNGIGFVNQYQSIYKPQILLEDISFLNAVCFEKKVSDEMSSLMIFGLSTYGELFTIEGTRMAADKSNVQFKTSGLPIRQNVQNIAGRINKVTGVCEVIWIGRSEDSIRHLIKDPVTSMWNESEIIVQASKAIQKTKINAYVMNVSLTNGKGAPVPLDYQVQLTSTPSLVYVNDCTYNLGRRPQTFSLNQRGQLQIAIPIPDSSTLGVSPICIKFVPESGEANEFPVQPSQRILHAFKNLNTAESLRDARGQDGRALFSNEQKTKHKDNFGQLAEVLSRAPSLAGSSDLEPAKATPASATDDYTINWQDKDDEDNWTTRAVDVAGGFIGDAVEFLKTCVKTVAKIALEIVGSAIRFVLKIGAKVIRFVLDSASAIVSGLCSALEWLTGKDFSWLRDFFTFRYQKVEATQKELSILVDRGLELTSLFLHNNRDSLVNGFDTIRDYLKELIDRPDDDEELEEAPADDGYSIFNNPIIANLLKFNPLQWILEAVADEFGNDFKIPVLDLGIGKNIIGALKEQFKILSDLLSKSWASFESCMSEPRNIMKHLKDIMRNTFWALFDAIKAIILRIYDMVMNAFDGITAFCRGKWEIPWMTDLWKDITGLDFTLINFVTYVGAQLLECFNPSETPVFDLFKPSRVLQEPSKMGIPKLLPPKWVANYDSYKNSDASFEEQIMAQSKAQEEGMRYMAANPVTTPRFGLMATTAPVPEVLPPRDDHPEHRILEATKTERYIVALCRSGKNLGRTVNVAVQGFSAPDTSGSGGGGGGGGGGEIELMPLNKQAEDAISNLAQLEPSGVDAGTIMKGGSPVVGVKALTIGINSFALTCKIVEQVVLLNCYEETARHAEGFDGNCVDIITSLVGLVLTCVSSNPVVLAIANLLNSVGNFAGTMMKPDIGGWDVCNLVGASCSCVSSILFLVPEPDCKTIAWVGVGIDAVNTLMTIGKQFYDAGQDHPQPHKPPVEEPPGPVPQPPKPGPKKKPEPADRTPGPVDPPPKPTIPDLKFAETLYEHMKQLIWNANAMYEKSLREIAEAQGKQPFLNYPTPKEIPKELFTDNIANGGDINKWIATIREYLLKRLIEHGQSVSPSGGQSQADAVLQCLKELHNRLCSLQGNIPDNLLFAPFLIVLGCVVVTEAASTVIGALFSFIIYLVGGGDPQKSPFAPTIIPPIVIPWPPRTRNPTRPGSPPPPPPPGPSPQPTPRIPRRRSRSPKRRRRGRDESKRRSRKDYYFGFVDRIEKLEHGFEIRIEAIAESAFGDEIFLGTLQKLFVAGGVPLGLARFRLALVHLYVHTVPAGVTEGDWINFKVDTKEKTQATYTTPSVNSNFKDGLTVLEPLQPRVNFELFCIDSFFETEYGYIVKTDMKTVTKEILPTILTVLKVALGSFNSIAESINRQIENLIQSDDSDAETKADELSTGETEKTLKKALTGVPMVTPAAIKPKPKLKPGIATGGQIGRALNPRYNAAKYCIYQVGQGHAAHVYDEDDEVIFANDFGYGKLPANSVKIVANHMLKQDETPILLSHWDADHYRIALSGTAKGYAHTKFHSYLRSWIAPGSRHIIGSIANELAWGVQSKGNLVQWTDSVAEYTAGNMKIIRCMRNKQFNLPDKNNLGALALLIGSGEQMLLYPGDANFESIPDVKNLSRKLRTVIATHHGSTRSLMSRGQMGKTIPRSSPLESHAVFSYANGNSFGHNISKAFPAYKNKGYQVAEGTPLFQHGQDTLEIFHFGGGSTFASSNFLAVRSLAAVESTEEVHSSAAIEEEPDIEEPVKVTGSNITNPSDLPDYMKMSSIPKPEPHVAANLPPAILKPGYKKQFPDVITLTGGGKNSSADDLIKYAHRNTDGDIVFYEIIAKKVVLENLPLYVPCHSDYPVFVQITCQDIEICVNNPQQTAVPLVHFAVADGESWPEDAEHGQNGKEGEAGYAGGGLRVMVSGNWTVSPSAPISQLVVQYTGGSGGNGQNGGQGQASKNGGAGGRGGDVGPVGTMAESKIITLKKNWPAGWETTIDAERFGKQGQAGKGGKGGQLPYGTTGPDGENGLPAEVPEMSQFSVVELETEEELLGVMAWVDWRH</sequence>
<feature type="compositionally biased region" description="Gly residues" evidence="1">
    <location>
        <begin position="2253"/>
        <end position="2279"/>
    </location>
</feature>
<evidence type="ECO:0000313" key="3">
    <source>
        <dbReference type="Proteomes" id="UP000483672"/>
    </source>
</evidence>
<proteinExistence type="predicted"/>
<feature type="compositionally biased region" description="Basic residues" evidence="1">
    <location>
        <begin position="1501"/>
        <end position="1514"/>
    </location>
</feature>
<feature type="compositionally biased region" description="Basic and acidic residues" evidence="1">
    <location>
        <begin position="1249"/>
        <end position="1260"/>
    </location>
</feature>
<feature type="compositionally biased region" description="Gly residues" evidence="1">
    <location>
        <begin position="2313"/>
        <end position="2324"/>
    </location>
</feature>
<dbReference type="EMBL" id="WIPF01000006">
    <property type="protein sequence ID" value="KAF3230837.1"/>
    <property type="molecule type" value="Genomic_DNA"/>
</dbReference>